<keyword evidence="6" id="KW-0732">Signal</keyword>
<dbReference type="Proteomes" id="UP000245609">
    <property type="component" value="Unassembled WGS sequence"/>
</dbReference>
<evidence type="ECO:0000256" key="8">
    <source>
        <dbReference type="ARBA" id="ARBA00023136"/>
    </source>
</evidence>
<accession>A0A2T9ZIE9</accession>
<evidence type="ECO:0000256" key="7">
    <source>
        <dbReference type="ARBA" id="ARBA00022989"/>
    </source>
</evidence>
<dbReference type="PANTHER" id="PTHR10778">
    <property type="entry name" value="SOLUTE CARRIER FAMILY 35 MEMBER B"/>
    <property type="match status" value="1"/>
</dbReference>
<keyword evidence="4" id="KW-0762">Sugar transport</keyword>
<comment type="subcellular location">
    <subcellularLocation>
        <location evidence="1">Endomembrane system</location>
        <topology evidence="1">Multi-pass membrane protein</topology>
    </subcellularLocation>
    <subcellularLocation>
        <location evidence="2">Membrane</location>
        <topology evidence="2">Single-pass membrane protein</topology>
    </subcellularLocation>
</comment>
<feature type="transmembrane region" description="Helical" evidence="9">
    <location>
        <begin position="213"/>
        <end position="233"/>
    </location>
</feature>
<keyword evidence="11" id="KW-1185">Reference proteome</keyword>
<feature type="transmembrane region" description="Helical" evidence="9">
    <location>
        <begin position="35"/>
        <end position="56"/>
    </location>
</feature>
<dbReference type="Pfam" id="PF09451">
    <property type="entry name" value="ATG27"/>
    <property type="match status" value="1"/>
</dbReference>
<dbReference type="STRING" id="133381.A0A2T9ZIE9"/>
<evidence type="ECO:0000256" key="5">
    <source>
        <dbReference type="ARBA" id="ARBA00022692"/>
    </source>
</evidence>
<dbReference type="EMBL" id="MBFS01000132">
    <property type="protein sequence ID" value="PVV04364.1"/>
    <property type="molecule type" value="Genomic_DNA"/>
</dbReference>
<dbReference type="InterPro" id="IPR018939">
    <property type="entry name" value="Autophagy-rel_prot_27"/>
</dbReference>
<reference evidence="10 11" key="1">
    <citation type="journal article" date="2018" name="MBio">
        <title>Comparative Genomics Reveals the Core Gene Toolbox for the Fungus-Insect Symbiosis.</title>
        <authorList>
            <person name="Wang Y."/>
            <person name="Stata M."/>
            <person name="Wang W."/>
            <person name="Stajich J.E."/>
            <person name="White M.M."/>
            <person name="Moncalvo J.M."/>
        </authorList>
    </citation>
    <scope>NUCLEOTIDE SEQUENCE [LARGE SCALE GENOMIC DNA]</scope>
    <source>
        <strain evidence="10 11">SC-DP-2</strain>
    </source>
</reference>
<dbReference type="SUPFAM" id="SSF103481">
    <property type="entry name" value="Multidrug resistance efflux transporter EmrE"/>
    <property type="match status" value="1"/>
</dbReference>
<name>A0A2T9ZIE9_9FUNG</name>
<dbReference type="GO" id="GO:0005462">
    <property type="term" value="F:UDP-N-acetylglucosamine transmembrane transporter activity"/>
    <property type="evidence" value="ECO:0007669"/>
    <property type="project" value="TreeGrafter"/>
</dbReference>
<comment type="caution">
    <text evidence="10">The sequence shown here is derived from an EMBL/GenBank/DDBJ whole genome shotgun (WGS) entry which is preliminary data.</text>
</comment>
<dbReference type="GO" id="GO:0005464">
    <property type="term" value="F:UDP-xylose transmembrane transporter activity"/>
    <property type="evidence" value="ECO:0007669"/>
    <property type="project" value="TreeGrafter"/>
</dbReference>
<sequence length="427" mass="47853">MILTLTSIFSFFAVFGGCCGNLILLEEFLRLSQNLSYLLTFTHFAFITTISLPFQFRIQFVKIEDKYAITKYFFTKLPVISLKKPKIPPLNWFIMVVLYYISSQLNNLAYAYKVPVPLHIIFRSSSLVSNMALGRLIMRKSYSKAQVFSVLLVTAGVVIATLDSKNKNYASSQSKGIFQSSTSSSKASLMPKNLYCFDLIHNIPYLISSLSQWAMGILILVVSVLLASGLGLYQEHVYRQYGGNFSESLFYLNEIVRQAQILSVFGKLDRANFNSFNASNLYFWSKLSVHEYNFFDIELDTDNSKAIGLAVLSASFVSALDCKKVTLNGKTIDLSSLDKEFKVEYNVTTPPTINIHDIRLSLCKPLEKDSKAPAGDTCDSNSYGCHVVTNSKDGSQRVIEVVSFAQRGKETEPEFIFESSSSDNKGT</sequence>
<dbReference type="OrthoDB" id="29460at2759"/>
<evidence type="ECO:0000256" key="1">
    <source>
        <dbReference type="ARBA" id="ARBA00004127"/>
    </source>
</evidence>
<dbReference type="InterPro" id="IPR009011">
    <property type="entry name" value="Man6P_isomerase_rcpt-bd_dom_sf"/>
</dbReference>
<dbReference type="GO" id="GO:0000139">
    <property type="term" value="C:Golgi membrane"/>
    <property type="evidence" value="ECO:0007669"/>
    <property type="project" value="TreeGrafter"/>
</dbReference>
<gene>
    <name evidence="10" type="ORF">BB560_001135</name>
</gene>
<evidence type="ECO:0000256" key="6">
    <source>
        <dbReference type="ARBA" id="ARBA00022729"/>
    </source>
</evidence>
<evidence type="ECO:0000313" key="11">
    <source>
        <dbReference type="Proteomes" id="UP000245609"/>
    </source>
</evidence>
<organism evidence="10 11">
    <name type="scientific">Smittium megazygosporum</name>
    <dbReference type="NCBI Taxonomy" id="133381"/>
    <lineage>
        <taxon>Eukaryota</taxon>
        <taxon>Fungi</taxon>
        <taxon>Fungi incertae sedis</taxon>
        <taxon>Zoopagomycota</taxon>
        <taxon>Kickxellomycotina</taxon>
        <taxon>Harpellomycetes</taxon>
        <taxon>Harpellales</taxon>
        <taxon>Legeriomycetaceae</taxon>
        <taxon>Smittium</taxon>
    </lineage>
</organism>
<protein>
    <submittedName>
        <fullName evidence="10">Uncharacterized protein</fullName>
    </submittedName>
</protein>
<dbReference type="Pfam" id="PF08449">
    <property type="entry name" value="UAA"/>
    <property type="match status" value="1"/>
</dbReference>
<dbReference type="Gene3D" id="2.70.130.10">
    <property type="entry name" value="Mannose-6-phosphate receptor binding domain"/>
    <property type="match status" value="1"/>
</dbReference>
<evidence type="ECO:0000256" key="9">
    <source>
        <dbReference type="SAM" id="Phobius"/>
    </source>
</evidence>
<evidence type="ECO:0000313" key="10">
    <source>
        <dbReference type="EMBL" id="PVV04364.1"/>
    </source>
</evidence>
<evidence type="ECO:0000256" key="3">
    <source>
        <dbReference type="ARBA" id="ARBA00022448"/>
    </source>
</evidence>
<keyword evidence="7 9" id="KW-1133">Transmembrane helix</keyword>
<keyword evidence="5 9" id="KW-0812">Transmembrane</keyword>
<feature type="transmembrane region" description="Helical" evidence="9">
    <location>
        <begin position="145"/>
        <end position="162"/>
    </location>
</feature>
<proteinExistence type="predicted"/>
<evidence type="ECO:0000256" key="2">
    <source>
        <dbReference type="ARBA" id="ARBA00004167"/>
    </source>
</evidence>
<keyword evidence="8 9" id="KW-0472">Membrane</keyword>
<dbReference type="InterPro" id="IPR037185">
    <property type="entry name" value="EmrE-like"/>
</dbReference>
<keyword evidence="3" id="KW-0813">Transport</keyword>
<evidence type="ECO:0000256" key="4">
    <source>
        <dbReference type="ARBA" id="ARBA00022597"/>
    </source>
</evidence>
<dbReference type="PANTHER" id="PTHR10778:SF4">
    <property type="entry name" value="NUCLEOTIDE SUGAR TRANSPORTER SLC35B4"/>
    <property type="match status" value="1"/>
</dbReference>
<dbReference type="AlphaFoldDB" id="A0A2T9ZIE9"/>
<dbReference type="InterPro" id="IPR013657">
    <property type="entry name" value="SCL35B1-4/HUT1"/>
</dbReference>
<dbReference type="GO" id="GO:0005789">
    <property type="term" value="C:endoplasmic reticulum membrane"/>
    <property type="evidence" value="ECO:0007669"/>
    <property type="project" value="TreeGrafter"/>
</dbReference>